<comment type="caution">
    <text evidence="4">The sequence shown here is derived from an EMBL/GenBank/DDBJ whole genome shotgun (WGS) entry which is preliminary data.</text>
</comment>
<evidence type="ECO:0000256" key="1">
    <source>
        <dbReference type="ARBA" id="ARBA00023125"/>
    </source>
</evidence>
<dbReference type="InterPro" id="IPR012340">
    <property type="entry name" value="NA-bd_OB-fold"/>
</dbReference>
<dbReference type="NCBIfam" id="TIGR00621">
    <property type="entry name" value="ssb"/>
    <property type="match status" value="1"/>
</dbReference>
<evidence type="ECO:0000256" key="2">
    <source>
        <dbReference type="PROSITE-ProRule" id="PRU00252"/>
    </source>
</evidence>
<evidence type="ECO:0000313" key="7">
    <source>
        <dbReference type="Proteomes" id="UP000564629"/>
    </source>
</evidence>
<dbReference type="CDD" id="cd04496">
    <property type="entry name" value="SSB_OBF"/>
    <property type="match status" value="1"/>
</dbReference>
<dbReference type="SUPFAM" id="SSF50249">
    <property type="entry name" value="Nucleic acid-binding proteins"/>
    <property type="match status" value="1"/>
</dbReference>
<dbReference type="AlphaFoldDB" id="A0A511FGA0"/>
<dbReference type="GO" id="GO:0006260">
    <property type="term" value="P:DNA replication"/>
    <property type="evidence" value="ECO:0007669"/>
    <property type="project" value="InterPro"/>
</dbReference>
<protein>
    <recommendedName>
        <fullName evidence="3">Single-stranded DNA-binding protein</fullName>
    </recommendedName>
</protein>
<reference evidence="5 7" key="2">
    <citation type="submission" date="2020-08" db="EMBL/GenBank/DDBJ databases">
        <title>Sequencing the genomes of 1000 actinobacteria strains.</title>
        <authorList>
            <person name="Klenk H.-P."/>
        </authorList>
    </citation>
    <scope>NUCLEOTIDE SEQUENCE [LARGE SCALE GENOMIC DNA]</scope>
    <source>
        <strain evidence="5 7">DSM 9581</strain>
    </source>
</reference>
<accession>A0A511FGA0</accession>
<keyword evidence="1 2" id="KW-0238">DNA-binding</keyword>
<evidence type="ECO:0000256" key="3">
    <source>
        <dbReference type="RuleBase" id="RU000524"/>
    </source>
</evidence>
<dbReference type="OrthoDB" id="4427276at2"/>
<proteinExistence type="predicted"/>
<name>A0A511FGA0_9CELL</name>
<dbReference type="EMBL" id="BJVQ01000068">
    <property type="protein sequence ID" value="GEL48231.1"/>
    <property type="molecule type" value="Genomic_DNA"/>
</dbReference>
<reference evidence="4 6" key="1">
    <citation type="submission" date="2019-07" db="EMBL/GenBank/DDBJ databases">
        <title>Whole genome shotgun sequence of Cellulomonas hominis NBRC 16055.</title>
        <authorList>
            <person name="Hosoyama A."/>
            <person name="Uohara A."/>
            <person name="Ohji S."/>
            <person name="Ichikawa N."/>
        </authorList>
    </citation>
    <scope>NUCLEOTIDE SEQUENCE [LARGE SCALE GENOMIC DNA]</scope>
    <source>
        <strain evidence="4 6">NBRC 16055</strain>
    </source>
</reference>
<dbReference type="Proteomes" id="UP000321723">
    <property type="component" value="Unassembled WGS sequence"/>
</dbReference>
<evidence type="ECO:0000313" key="5">
    <source>
        <dbReference type="EMBL" id="MBB5471464.1"/>
    </source>
</evidence>
<dbReference type="RefSeq" id="WP_146840083.1">
    <property type="nucleotide sequence ID" value="NZ_BJVQ01000068.1"/>
</dbReference>
<sequence length="178" mass="18602">MAVNELSLTVVGWVGSEPTLHVNDEGRVPFTKFRLASTPRVYDREQDAYVDAPTNWFTVKAFRSLASNVAASVRRGDPVVVHGRLRLDDWTSPEGHTRTTAELVAEAVGHDLGRGRTDFMRTVHDGGQAGSHAAGAAGGAADGRAADAEAGAGEGLRLAAPVDLSGATVLDDEPATGT</sequence>
<dbReference type="InterPro" id="IPR011344">
    <property type="entry name" value="ssDNA-bd"/>
</dbReference>
<dbReference type="Proteomes" id="UP000564629">
    <property type="component" value="Unassembled WGS sequence"/>
</dbReference>
<dbReference type="InterPro" id="IPR000424">
    <property type="entry name" value="Primosome_PriB/ssb"/>
</dbReference>
<evidence type="ECO:0000313" key="6">
    <source>
        <dbReference type="Proteomes" id="UP000321723"/>
    </source>
</evidence>
<dbReference type="EMBL" id="JACHDN010000001">
    <property type="protein sequence ID" value="MBB5471464.1"/>
    <property type="molecule type" value="Genomic_DNA"/>
</dbReference>
<dbReference type="PROSITE" id="PS50935">
    <property type="entry name" value="SSB"/>
    <property type="match status" value="1"/>
</dbReference>
<dbReference type="GO" id="GO:0003697">
    <property type="term" value="F:single-stranded DNA binding"/>
    <property type="evidence" value="ECO:0007669"/>
    <property type="project" value="InterPro"/>
</dbReference>
<organism evidence="4 6">
    <name type="scientific">Cellulomonas hominis</name>
    <dbReference type="NCBI Taxonomy" id="156981"/>
    <lineage>
        <taxon>Bacteria</taxon>
        <taxon>Bacillati</taxon>
        <taxon>Actinomycetota</taxon>
        <taxon>Actinomycetes</taxon>
        <taxon>Micrococcales</taxon>
        <taxon>Cellulomonadaceae</taxon>
        <taxon>Cellulomonas</taxon>
    </lineage>
</organism>
<gene>
    <name evidence="4" type="ORF">CHO01_33470</name>
    <name evidence="5" type="ORF">HNR08_000200</name>
</gene>
<dbReference type="Pfam" id="PF00436">
    <property type="entry name" value="SSB"/>
    <property type="match status" value="1"/>
</dbReference>
<keyword evidence="6" id="KW-1185">Reference proteome</keyword>
<evidence type="ECO:0000313" key="4">
    <source>
        <dbReference type="EMBL" id="GEL48231.1"/>
    </source>
</evidence>
<dbReference type="Gene3D" id="2.40.50.140">
    <property type="entry name" value="Nucleic acid-binding proteins"/>
    <property type="match status" value="1"/>
</dbReference>